<dbReference type="EMBL" id="CAJNOG010000957">
    <property type="protein sequence ID" value="CAF1388464.1"/>
    <property type="molecule type" value="Genomic_DNA"/>
</dbReference>
<dbReference type="GO" id="GO:0017038">
    <property type="term" value="P:protein import"/>
    <property type="evidence" value="ECO:0007669"/>
    <property type="project" value="InterPro"/>
</dbReference>
<feature type="transmembrane region" description="Helical" evidence="11">
    <location>
        <begin position="1381"/>
        <end position="1400"/>
    </location>
</feature>
<accession>A0A815K5T7</accession>
<organism evidence="13 14">
    <name type="scientific">Adineta steineri</name>
    <dbReference type="NCBI Taxonomy" id="433720"/>
    <lineage>
        <taxon>Eukaryota</taxon>
        <taxon>Metazoa</taxon>
        <taxon>Spiralia</taxon>
        <taxon>Gnathifera</taxon>
        <taxon>Rotifera</taxon>
        <taxon>Eurotatoria</taxon>
        <taxon>Bdelloidea</taxon>
        <taxon>Adinetida</taxon>
        <taxon>Adinetidae</taxon>
        <taxon>Adineta</taxon>
    </lineage>
</organism>
<feature type="transmembrane region" description="Helical" evidence="11">
    <location>
        <begin position="1407"/>
        <end position="1429"/>
    </location>
</feature>
<dbReference type="PANTHER" id="PTHR30612:SF0">
    <property type="entry name" value="CHLOROPLAST PROTEIN-TRANSPORTING ATPASE"/>
    <property type="match status" value="1"/>
</dbReference>
<dbReference type="GO" id="GO:0006605">
    <property type="term" value="P:protein targeting"/>
    <property type="evidence" value="ECO:0007669"/>
    <property type="project" value="InterPro"/>
</dbReference>
<evidence type="ECO:0000256" key="5">
    <source>
        <dbReference type="ARBA" id="ARBA00022927"/>
    </source>
</evidence>
<feature type="domain" description="SecA family profile" evidence="12">
    <location>
        <begin position="544"/>
        <end position="1202"/>
    </location>
</feature>
<keyword evidence="6 11" id="KW-1133">Transmembrane helix</keyword>
<evidence type="ECO:0000256" key="11">
    <source>
        <dbReference type="SAM" id="Phobius"/>
    </source>
</evidence>
<evidence type="ECO:0000256" key="9">
    <source>
        <dbReference type="SAM" id="Coils"/>
    </source>
</evidence>
<feature type="region of interest" description="Disordered" evidence="10">
    <location>
        <begin position="1"/>
        <end position="41"/>
    </location>
</feature>
<evidence type="ECO:0000259" key="12">
    <source>
        <dbReference type="PROSITE" id="PS51196"/>
    </source>
</evidence>
<dbReference type="Pfam" id="PF05934">
    <property type="entry name" value="MCLC"/>
    <property type="match status" value="1"/>
</dbReference>
<dbReference type="GO" id="GO:0005524">
    <property type="term" value="F:ATP binding"/>
    <property type="evidence" value="ECO:0007669"/>
    <property type="project" value="InterPro"/>
</dbReference>
<dbReference type="PROSITE" id="PS51196">
    <property type="entry name" value="SECA_MOTOR_DEAD"/>
    <property type="match status" value="1"/>
</dbReference>
<feature type="coiled-coil region" evidence="9">
    <location>
        <begin position="1569"/>
        <end position="1610"/>
    </location>
</feature>
<gene>
    <name evidence="13" type="ORF">JYZ213_LOCUS37066</name>
</gene>
<dbReference type="GO" id="GO:0016020">
    <property type="term" value="C:membrane"/>
    <property type="evidence" value="ECO:0007669"/>
    <property type="project" value="UniProtKB-SubCell"/>
</dbReference>
<name>A0A815K5T7_9BILA</name>
<proteinExistence type="inferred from homology"/>
<keyword evidence="5" id="KW-0653">Protein transport</keyword>
<evidence type="ECO:0000256" key="10">
    <source>
        <dbReference type="SAM" id="MobiDB-lite"/>
    </source>
</evidence>
<dbReference type="Gene3D" id="3.40.50.300">
    <property type="entry name" value="P-loop containing nucleotide triphosphate hydrolases"/>
    <property type="match status" value="2"/>
</dbReference>
<evidence type="ECO:0000313" key="13">
    <source>
        <dbReference type="EMBL" id="CAF1388464.1"/>
    </source>
</evidence>
<dbReference type="SUPFAM" id="SSF82185">
    <property type="entry name" value="Histone H3 K4-specific methyltransferase SET7/9 N-terminal domain"/>
    <property type="match status" value="1"/>
</dbReference>
<dbReference type="Proteomes" id="UP000663845">
    <property type="component" value="Unassembled WGS sequence"/>
</dbReference>
<dbReference type="GO" id="GO:0006886">
    <property type="term" value="P:intracellular protein transport"/>
    <property type="evidence" value="ECO:0007669"/>
    <property type="project" value="InterPro"/>
</dbReference>
<feature type="transmembrane region" description="Helical" evidence="11">
    <location>
        <begin position="1526"/>
        <end position="1547"/>
    </location>
</feature>
<dbReference type="InterPro" id="IPR009231">
    <property type="entry name" value="Chloride_chnl_CLIC-like"/>
</dbReference>
<evidence type="ECO:0000313" key="14">
    <source>
        <dbReference type="Proteomes" id="UP000663845"/>
    </source>
</evidence>
<comment type="subcellular location">
    <subcellularLocation>
        <location evidence="1">Membrane</location>
        <topology evidence="1">Multi-pass membrane protein</topology>
    </subcellularLocation>
</comment>
<keyword evidence="5" id="KW-0813">Transport</keyword>
<dbReference type="InterPro" id="IPR000185">
    <property type="entry name" value="SecA"/>
</dbReference>
<feature type="region of interest" description="Disordered" evidence="10">
    <location>
        <begin position="1627"/>
        <end position="1647"/>
    </location>
</feature>
<dbReference type="InterPro" id="IPR014018">
    <property type="entry name" value="SecA_motor_DEAD"/>
</dbReference>
<evidence type="ECO:0000256" key="8">
    <source>
        <dbReference type="ARBA" id="ARBA00023136"/>
    </source>
</evidence>
<dbReference type="InterPro" id="IPR027417">
    <property type="entry name" value="P-loop_NTPase"/>
</dbReference>
<reference evidence="13" key="1">
    <citation type="submission" date="2021-02" db="EMBL/GenBank/DDBJ databases">
        <authorList>
            <person name="Nowell W R."/>
        </authorList>
    </citation>
    <scope>NUCLEOTIDE SEQUENCE</scope>
</reference>
<protein>
    <recommendedName>
        <fullName evidence="3">Chloride channel CLIC-like protein 1</fullName>
    </recommendedName>
</protein>
<keyword evidence="7" id="KW-0811">Translocation</keyword>
<feature type="compositionally biased region" description="Basic and acidic residues" evidence="10">
    <location>
        <begin position="1"/>
        <end position="16"/>
    </location>
</feature>
<dbReference type="InterPro" id="IPR011115">
    <property type="entry name" value="SecA_DEAD"/>
</dbReference>
<evidence type="ECO:0000256" key="7">
    <source>
        <dbReference type="ARBA" id="ARBA00023010"/>
    </source>
</evidence>
<keyword evidence="9" id="KW-0175">Coiled coil</keyword>
<sequence>MFSEKKQDKSMEEKPNIRHIRSVRPFKKNKDDQSSDDDGVDVADLSCMPDISVVKRKEDKIYQHLLPIDNGFYDGALDGNLLREGLGTYSFNNGEEYYSGLWKDDKPCGYGYQFKGYGSTICHGDFHDGKLKEGYGKVKKDDGYEYKGTIRDDNFHGLGILSIKIAGLRDMNNTSVYKETLKIVAEWNMEKTDVVYLDEIQTYYIDQHKTFCENLSSILSSKNESLRKQRQYFQILIDLEERFLDLKLLYEIGAHPQLPKKLKSSADLFNHSNYQSNIQEIIKMNEYFLQISETKNALIRDIIVDLQVESIKTFIKIPGSLSKYIDHFLSFNSELCRLSELFSNLFPTTINTGFDKIASEIISSIEDLFKVTLAKDRSVTVNTDTSCELENKLFALQEINNFLTNLASLKFPWIVEKSQILSFEKNLLSFSWFVGKREIPSCDKNLFKPVGIKELYHVTNIEAASSKVRAPYRHYMLETIKELLDIIKSMTLPDIRAELTMVISKSFIYLSDQINYNSLRKFKEEFIAIFKYAIKDIESYEAFHSKLERVEAYFLYDRKLKEITVDQALNSFQSKNTNLSGFHLIKKAYLSYERFFGSYSYRIIHKKTLTVEDVIEHTRKIARESEFRKETIPEIIAGLSIVFSLRVSDFIEKNHENNKYILKDKFNKNCFLKPHCIQILGLFILFNMNDENKDFPPNHLAEIVTGQGKSWALALLAGYFSLIGYQVTVSCYSEYLMERDKKSFQEYLDPFNFNDSVKYETFKSMCEEQLRIKDQKHNLRSIISDILKGESLLPVDRKENDKQKSILLIDEVDVFFSNEFGTVFSPGLRIENKFIAKIQKDIWKNVVHGKTDKNQIQKSIEKELYKVSDQDKLLSNLFKSNLLNQHLKYMIDAAVEIYHDMKNKNQLREKYRIEDKIIKTKDISGKFVSTIWYGYENSFYYLKLMYEEQNNFNEAELNEKNFGYLSIPCGLLSYSELPKTYHRIFGVSGSLQCLSDAEQSLLTYYDIQQRSCYPSFFDGSRLRFDPCYDYLIVESEEDWSEKIIIHARRHTSKNRSVLIFFYDEKQLNKFYQSYSGDLGVNPFYVTQNEIYDGQNVNSIDIEKIIKDQYAGHHGKITLLTKEFGRGVDFQAEAKVNESGGVHVIQTFFSENIKEEIQIKGRTARKDDPGSYELILYLGHLQNPESVNMKVPKFKNVTKDTPYDDIADRNKMLFTSVLQWFMFYFLINNVFGNAEDIFDMFGDTHTPVTKEAKVDKVEIKPTTTVTMKTVVDHKKNSVPSASYENQYRSTIIAYRSVLEDWTQKLPSEDAGLYRLILQLSPDDIVRLKNFAKNTKHEEILKEVHAVSTLLQRSAIRIEELIPSYSKLTWLERIQSIDGEKTVSLILIPISIGLVMLISIQAHHNFRRWLTTFFVFAFMISVFQNCLGLYMDSLAEVDATLIKTLPEHCLSYSHGFFHNIKTAIFRTVQVPHDDCVEYQKALRRLPHTYATLIKGISLTVTEFFTTPLGKMGEGISKFFGGLMLHVPLYMLLPVLFIIGYFLTLFLLTWKGYGVSAMFGLIAIQPVHPPAITNSDNALELKEEELKEWKKQNEDLQRQIKDLKKKNLALKSIETSAKIDQDSNKYKRALESEPCVVPESDNDSSDNIGD</sequence>
<feature type="compositionally biased region" description="Basic residues" evidence="10">
    <location>
        <begin position="17"/>
        <end position="27"/>
    </location>
</feature>
<evidence type="ECO:0000256" key="4">
    <source>
        <dbReference type="ARBA" id="ARBA00022692"/>
    </source>
</evidence>
<evidence type="ECO:0000256" key="1">
    <source>
        <dbReference type="ARBA" id="ARBA00004141"/>
    </source>
</evidence>
<evidence type="ECO:0000256" key="2">
    <source>
        <dbReference type="ARBA" id="ARBA00005944"/>
    </source>
</evidence>
<keyword evidence="4 11" id="KW-0812">Transmembrane</keyword>
<dbReference type="SUPFAM" id="SSF52540">
    <property type="entry name" value="P-loop containing nucleoside triphosphate hydrolases"/>
    <property type="match status" value="2"/>
</dbReference>
<comment type="similarity">
    <text evidence="2">Belongs to the chloride channel MCLC family.</text>
</comment>
<evidence type="ECO:0000256" key="3">
    <source>
        <dbReference type="ARBA" id="ARBA00015571"/>
    </source>
</evidence>
<keyword evidence="8 11" id="KW-0472">Membrane</keyword>
<dbReference type="Pfam" id="PF07517">
    <property type="entry name" value="SecA_DEAD"/>
    <property type="match status" value="1"/>
</dbReference>
<evidence type="ECO:0000256" key="6">
    <source>
        <dbReference type="ARBA" id="ARBA00022989"/>
    </source>
</evidence>
<dbReference type="PANTHER" id="PTHR30612">
    <property type="entry name" value="SECA INNER MEMBRANE COMPONENT OF SEC PROTEIN SECRETION SYSTEM"/>
    <property type="match status" value="1"/>
</dbReference>
<feature type="compositionally biased region" description="Acidic residues" evidence="10">
    <location>
        <begin position="1637"/>
        <end position="1647"/>
    </location>
</feature>
<comment type="caution">
    <text evidence="13">The sequence shown here is derived from an EMBL/GenBank/DDBJ whole genome shotgun (WGS) entry which is preliminary data.</text>
</comment>